<protein>
    <submittedName>
        <fullName evidence="4">PAN domain-containing protein</fullName>
    </submittedName>
</protein>
<proteinExistence type="predicted"/>
<accession>A0AAJ0BVM8</accession>
<dbReference type="EMBL" id="MU839024">
    <property type="protein sequence ID" value="KAK1763882.1"/>
    <property type="molecule type" value="Genomic_DNA"/>
</dbReference>
<gene>
    <name evidence="4" type="ORF">QBC33DRAFT_548798</name>
</gene>
<organism evidence="4 5">
    <name type="scientific">Phialemonium atrogriseum</name>
    <dbReference type="NCBI Taxonomy" id="1093897"/>
    <lineage>
        <taxon>Eukaryota</taxon>
        <taxon>Fungi</taxon>
        <taxon>Dikarya</taxon>
        <taxon>Ascomycota</taxon>
        <taxon>Pezizomycotina</taxon>
        <taxon>Sordariomycetes</taxon>
        <taxon>Sordariomycetidae</taxon>
        <taxon>Cephalothecales</taxon>
        <taxon>Cephalothecaceae</taxon>
        <taxon>Phialemonium</taxon>
    </lineage>
</organism>
<feature type="signal peptide" evidence="2">
    <location>
        <begin position="1"/>
        <end position="23"/>
    </location>
</feature>
<dbReference type="SMART" id="SM00473">
    <property type="entry name" value="PAN_AP"/>
    <property type="match status" value="3"/>
</dbReference>
<feature type="compositionally biased region" description="Polar residues" evidence="1">
    <location>
        <begin position="156"/>
        <end position="165"/>
    </location>
</feature>
<feature type="domain" description="Apple" evidence="3">
    <location>
        <begin position="511"/>
        <end position="584"/>
    </location>
</feature>
<dbReference type="Pfam" id="PF14295">
    <property type="entry name" value="PAN_4"/>
    <property type="match status" value="2"/>
</dbReference>
<feature type="compositionally biased region" description="Basic and acidic residues" evidence="1">
    <location>
        <begin position="121"/>
        <end position="131"/>
    </location>
</feature>
<evidence type="ECO:0000313" key="4">
    <source>
        <dbReference type="EMBL" id="KAK1763882.1"/>
    </source>
</evidence>
<feature type="compositionally biased region" description="Polar residues" evidence="1">
    <location>
        <begin position="133"/>
        <end position="148"/>
    </location>
</feature>
<name>A0AAJ0BVM8_9PEZI</name>
<reference evidence="4" key="1">
    <citation type="submission" date="2023-06" db="EMBL/GenBank/DDBJ databases">
        <title>Genome-scale phylogeny and comparative genomics of the fungal order Sordariales.</title>
        <authorList>
            <consortium name="Lawrence Berkeley National Laboratory"/>
            <person name="Hensen N."/>
            <person name="Bonometti L."/>
            <person name="Westerberg I."/>
            <person name="Brannstrom I.O."/>
            <person name="Guillou S."/>
            <person name="Cros-Aarteil S."/>
            <person name="Calhoun S."/>
            <person name="Haridas S."/>
            <person name="Kuo A."/>
            <person name="Mondo S."/>
            <person name="Pangilinan J."/>
            <person name="Riley R."/>
            <person name="Labutti K."/>
            <person name="Andreopoulos B."/>
            <person name="Lipzen A."/>
            <person name="Chen C."/>
            <person name="Yanf M."/>
            <person name="Daum C."/>
            <person name="Ng V."/>
            <person name="Clum A."/>
            <person name="Steindorff A."/>
            <person name="Ohm R."/>
            <person name="Martin F."/>
            <person name="Silar P."/>
            <person name="Natvig D."/>
            <person name="Lalanne C."/>
            <person name="Gautier V."/>
            <person name="Ament-Velasquez S.L."/>
            <person name="Kruys A."/>
            <person name="Hutchinson M.I."/>
            <person name="Powell A.J."/>
            <person name="Barry K."/>
            <person name="Miller A.N."/>
            <person name="Grigoriev I.V."/>
            <person name="Debuchy R."/>
            <person name="Gladieux P."/>
            <person name="Thoren M.H."/>
            <person name="Johannesson H."/>
        </authorList>
    </citation>
    <scope>NUCLEOTIDE SEQUENCE</scope>
    <source>
        <strain evidence="4">8032-3</strain>
    </source>
</reference>
<feature type="domain" description="Apple" evidence="3">
    <location>
        <begin position="34"/>
        <end position="118"/>
    </location>
</feature>
<evidence type="ECO:0000256" key="2">
    <source>
        <dbReference type="SAM" id="SignalP"/>
    </source>
</evidence>
<evidence type="ECO:0000313" key="5">
    <source>
        <dbReference type="Proteomes" id="UP001244011"/>
    </source>
</evidence>
<comment type="caution">
    <text evidence="4">The sequence shown here is derived from an EMBL/GenBank/DDBJ whole genome shotgun (WGS) entry which is preliminary data.</text>
</comment>
<feature type="domain" description="Apple" evidence="3">
    <location>
        <begin position="289"/>
        <end position="365"/>
    </location>
</feature>
<dbReference type="Pfam" id="PF00024">
    <property type="entry name" value="PAN_1"/>
    <property type="match status" value="1"/>
</dbReference>
<dbReference type="RefSeq" id="XP_060280095.1">
    <property type="nucleotide sequence ID" value="XM_060428897.1"/>
</dbReference>
<keyword evidence="2" id="KW-0732">Signal</keyword>
<feature type="chain" id="PRO_5042475944" evidence="2">
    <location>
        <begin position="24"/>
        <end position="606"/>
    </location>
</feature>
<keyword evidence="5" id="KW-1185">Reference proteome</keyword>
<dbReference type="GeneID" id="85312084"/>
<sequence>MKISQHWLLPCLTLIGSLGSVAAQTYSCANNADEGKLIVRNGKEYQIKCKQAVKGRPVATKPGRSAVECVEKCAADASCVHAAFVADENLCEFRKDADLFNYSDPDFPLVTWYYVRDVRAEPEPTTGHDDNTQETTVPDTGLGDNTQRPIADDTTSDAGSGNKASYTCPADEGERYTTNGVTYELRCNTGHSIGHWTGEDCPTLKECADRCARKPGCYSCDWERTAKTCQYKKAPSETSSWAPGDAWYPVQCPKNRVSQQIAKPEVTTSLTCPQNDGKIFKGSDGTWFYLQCCTDTDGASILGYETVNTHEECAEKCVVDKKCKSAMFVPGGDGSRPNCRLYEHGKFSTTKQEGAHYAFVTDPPTNDPVLSEAKLCSTECPEADGQLFVSHTGENFQMTCKKRHGTTYLKIDRRESFEACLTACAILPGCDSIDYEARTKKCFFSNDNNAPAIDAPAFASAHSLGCAGACASCKKGCDQAKRDKPLQADEATCDADHGKIISSGNEDFRLQCRHCIRHTPGASWKAERAANLDECARACAADSRCHGADWMGPNGGCWLVPARNPDGSAITFARDARCDALMPQSRSLPDFDNVIIDNPETTERDW</sequence>
<dbReference type="AlphaFoldDB" id="A0AAJ0BVM8"/>
<dbReference type="InterPro" id="IPR003609">
    <property type="entry name" value="Pan_app"/>
</dbReference>
<feature type="region of interest" description="Disordered" evidence="1">
    <location>
        <begin position="121"/>
        <end position="166"/>
    </location>
</feature>
<dbReference type="Proteomes" id="UP001244011">
    <property type="component" value="Unassembled WGS sequence"/>
</dbReference>
<evidence type="ECO:0000259" key="3">
    <source>
        <dbReference type="SMART" id="SM00473"/>
    </source>
</evidence>
<evidence type="ECO:0000256" key="1">
    <source>
        <dbReference type="SAM" id="MobiDB-lite"/>
    </source>
</evidence>